<name>A0A8S3S3V3_MYTED</name>
<organism evidence="1 2">
    <name type="scientific">Mytilus edulis</name>
    <name type="common">Blue mussel</name>
    <dbReference type="NCBI Taxonomy" id="6550"/>
    <lineage>
        <taxon>Eukaryota</taxon>
        <taxon>Metazoa</taxon>
        <taxon>Spiralia</taxon>
        <taxon>Lophotrochozoa</taxon>
        <taxon>Mollusca</taxon>
        <taxon>Bivalvia</taxon>
        <taxon>Autobranchia</taxon>
        <taxon>Pteriomorphia</taxon>
        <taxon>Mytilida</taxon>
        <taxon>Mytiloidea</taxon>
        <taxon>Mytilidae</taxon>
        <taxon>Mytilinae</taxon>
        <taxon>Mytilus</taxon>
    </lineage>
</organism>
<keyword evidence="2" id="KW-1185">Reference proteome</keyword>
<sequence>MKKQKGLMGKSLEMNRRLFNRHSFRARLCKFRQIKREKPNANIIALEGLILFTNNKTLHWLDQMETEKKTQIFKIARERAPAMLKQFKLRKEHIKNQHILLLKNKREEKLRKENSKQQELQSLTKDIEKIGGLWVTSQDINKNLKKLNETEKWKQ</sequence>
<evidence type="ECO:0000313" key="1">
    <source>
        <dbReference type="EMBL" id="CAG2215923.1"/>
    </source>
</evidence>
<proteinExistence type="predicted"/>
<gene>
    <name evidence="1" type="ORF">MEDL_29711</name>
</gene>
<reference evidence="1" key="1">
    <citation type="submission" date="2021-03" db="EMBL/GenBank/DDBJ databases">
        <authorList>
            <person name="Bekaert M."/>
        </authorList>
    </citation>
    <scope>NUCLEOTIDE SEQUENCE</scope>
</reference>
<evidence type="ECO:0000313" key="2">
    <source>
        <dbReference type="Proteomes" id="UP000683360"/>
    </source>
</evidence>
<dbReference type="AlphaFoldDB" id="A0A8S3S3V3"/>
<protein>
    <submittedName>
        <fullName evidence="1">Uncharacterized protein</fullName>
    </submittedName>
</protein>
<dbReference type="Proteomes" id="UP000683360">
    <property type="component" value="Unassembled WGS sequence"/>
</dbReference>
<comment type="caution">
    <text evidence="1">The sequence shown here is derived from an EMBL/GenBank/DDBJ whole genome shotgun (WGS) entry which is preliminary data.</text>
</comment>
<dbReference type="EMBL" id="CAJPWZ010001460">
    <property type="protein sequence ID" value="CAG2215923.1"/>
    <property type="molecule type" value="Genomic_DNA"/>
</dbReference>
<accession>A0A8S3S3V3</accession>
<dbReference type="OrthoDB" id="10070324at2759"/>